<evidence type="ECO:0000313" key="7">
    <source>
        <dbReference type="EMBL" id="MDG3004721.1"/>
    </source>
</evidence>
<dbReference type="InterPro" id="IPR006311">
    <property type="entry name" value="TAT_signal"/>
</dbReference>
<dbReference type="Gene3D" id="2.60.40.650">
    <property type="match status" value="1"/>
</dbReference>
<dbReference type="InterPro" id="IPR000572">
    <property type="entry name" value="OxRdtase_Mopterin-bd_dom"/>
</dbReference>
<dbReference type="InterPro" id="IPR005066">
    <property type="entry name" value="MoCF_OxRdtse_dimer"/>
</dbReference>
<keyword evidence="8" id="KW-1185">Reference proteome</keyword>
<keyword evidence="2" id="KW-0500">Molybdenum</keyword>
<comment type="caution">
    <text evidence="7">The sequence shown here is derived from an EMBL/GenBank/DDBJ whole genome shotgun (WGS) entry which is preliminary data.</text>
</comment>
<feature type="domain" description="Moybdenum cofactor oxidoreductase dimerisation" evidence="6">
    <location>
        <begin position="294"/>
        <end position="405"/>
    </location>
</feature>
<protein>
    <submittedName>
        <fullName evidence="7">Sulfite oxidase</fullName>
    </submittedName>
</protein>
<dbReference type="Pfam" id="PF03404">
    <property type="entry name" value="Mo-co_dimer"/>
    <property type="match status" value="1"/>
</dbReference>
<dbReference type="RefSeq" id="WP_277861075.1">
    <property type="nucleotide sequence ID" value="NZ_JARRAG010000002.1"/>
</dbReference>
<dbReference type="PROSITE" id="PS51318">
    <property type="entry name" value="TAT"/>
    <property type="match status" value="1"/>
</dbReference>
<dbReference type="SUPFAM" id="SSF81296">
    <property type="entry name" value="E set domains"/>
    <property type="match status" value="1"/>
</dbReference>
<evidence type="ECO:0000259" key="6">
    <source>
        <dbReference type="Pfam" id="PF03404"/>
    </source>
</evidence>
<dbReference type="InterPro" id="IPR014756">
    <property type="entry name" value="Ig_E-set"/>
</dbReference>
<dbReference type="SUPFAM" id="SSF56524">
    <property type="entry name" value="Oxidoreductase molybdopterin-binding domain"/>
    <property type="match status" value="1"/>
</dbReference>
<evidence type="ECO:0000256" key="3">
    <source>
        <dbReference type="ARBA" id="ARBA00022723"/>
    </source>
</evidence>
<comment type="cofactor">
    <cofactor evidence="1">
        <name>Mo-molybdopterin</name>
        <dbReference type="ChEBI" id="CHEBI:71302"/>
    </cofactor>
</comment>
<organism evidence="7 8">
    <name type="scientific">Paludisphaera mucosa</name>
    <dbReference type="NCBI Taxonomy" id="3030827"/>
    <lineage>
        <taxon>Bacteria</taxon>
        <taxon>Pseudomonadati</taxon>
        <taxon>Planctomycetota</taxon>
        <taxon>Planctomycetia</taxon>
        <taxon>Isosphaerales</taxon>
        <taxon>Isosphaeraceae</taxon>
        <taxon>Paludisphaera</taxon>
    </lineage>
</organism>
<dbReference type="Pfam" id="PF00174">
    <property type="entry name" value="Oxidored_molyb"/>
    <property type="match status" value="1"/>
</dbReference>
<dbReference type="PANTHER" id="PTHR19372">
    <property type="entry name" value="SULFITE REDUCTASE"/>
    <property type="match status" value="1"/>
</dbReference>
<keyword evidence="4" id="KW-0560">Oxidoreductase</keyword>
<evidence type="ECO:0000256" key="4">
    <source>
        <dbReference type="ARBA" id="ARBA00023002"/>
    </source>
</evidence>
<reference evidence="7 8" key="1">
    <citation type="submission" date="2023-03" db="EMBL/GenBank/DDBJ databases">
        <title>Paludisphaera mucosa sp. nov. a novel planctomycete from northern fen.</title>
        <authorList>
            <person name="Ivanova A."/>
        </authorList>
    </citation>
    <scope>NUCLEOTIDE SEQUENCE [LARGE SCALE GENOMIC DNA]</scope>
    <source>
        <strain evidence="7 8">Pla2</strain>
    </source>
</reference>
<evidence type="ECO:0000259" key="5">
    <source>
        <dbReference type="Pfam" id="PF00174"/>
    </source>
</evidence>
<dbReference type="InterPro" id="IPR036374">
    <property type="entry name" value="OxRdtase_Mopterin-bd_sf"/>
</dbReference>
<dbReference type="Proteomes" id="UP001216907">
    <property type="component" value="Unassembled WGS sequence"/>
</dbReference>
<accession>A0ABT6FB43</accession>
<evidence type="ECO:0000313" key="8">
    <source>
        <dbReference type="Proteomes" id="UP001216907"/>
    </source>
</evidence>
<dbReference type="Gene3D" id="3.90.420.10">
    <property type="entry name" value="Oxidoreductase, molybdopterin-binding domain"/>
    <property type="match status" value="1"/>
</dbReference>
<proteinExistence type="predicted"/>
<gene>
    <name evidence="7" type="ORF">PZE19_13110</name>
</gene>
<dbReference type="InterPro" id="IPR008335">
    <property type="entry name" value="Mopterin_OxRdtase_euk"/>
</dbReference>
<feature type="domain" description="Oxidoreductase molybdopterin-binding" evidence="5">
    <location>
        <begin position="97"/>
        <end position="266"/>
    </location>
</feature>
<dbReference type="PRINTS" id="PR00407">
    <property type="entry name" value="EUMOPTERIN"/>
</dbReference>
<dbReference type="CDD" id="cd02110">
    <property type="entry name" value="SO_family_Moco_dimer"/>
    <property type="match status" value="1"/>
</dbReference>
<name>A0ABT6FB43_9BACT</name>
<evidence type="ECO:0000256" key="1">
    <source>
        <dbReference type="ARBA" id="ARBA00001924"/>
    </source>
</evidence>
<dbReference type="PANTHER" id="PTHR19372:SF7">
    <property type="entry name" value="SULFITE OXIDASE, MITOCHONDRIAL"/>
    <property type="match status" value="1"/>
</dbReference>
<dbReference type="EMBL" id="JARRAG010000002">
    <property type="protein sequence ID" value="MDG3004721.1"/>
    <property type="molecule type" value="Genomic_DNA"/>
</dbReference>
<keyword evidence="3" id="KW-0479">Metal-binding</keyword>
<evidence type="ECO:0000256" key="2">
    <source>
        <dbReference type="ARBA" id="ARBA00022505"/>
    </source>
</evidence>
<sequence>MAAELDDHRDRDGRAGAASDRRGFLGTVWGGMLGAGGLAGGLGRAASPSARADEASAGVDRRMIVRTERPLNLESPSAALDSFLTPVPEFFVRSHHGAPAIGLRPWEVVVEGLVERPLKLSLADLEAMASTTIPAVLQCAGNGRGLFRPRMPGLVWERGAVGHAEWAGVPLAALLERAGVRPEAAHVHFVGGDVPPTPKSPAFIRSIPVARAKAEDTLVALKMNGEPLPVLHGGPARVVVPGWGGDCWTKWIRRIVVAAEEASSFYMKTGYRIPRKPIPPGVAPDPADLVPVEWMNVKSLITWPGAGAALARGPQEVRGVAWTGEGHVVKVEVATVQDPTWREAELLDGPRQGSWRRFKLAWTPPAAGEYVLQARATDSKGEVQPEVSPWNKSGYLWNGYDRVPCTVS</sequence>